<dbReference type="InterPro" id="IPR016156">
    <property type="entry name" value="FAD/NAD-linked_Rdtase_dimer_sf"/>
</dbReference>
<evidence type="ECO:0000256" key="2">
    <source>
        <dbReference type="ARBA" id="ARBA00012610"/>
    </source>
</evidence>
<keyword evidence="6 12" id="KW-0560">Oxidoreductase</keyword>
<dbReference type="Pfam" id="PF07992">
    <property type="entry name" value="Pyr_redox_2"/>
    <property type="match status" value="1"/>
</dbReference>
<comment type="cofactor">
    <cofactor evidence="10">
        <name>FAD</name>
        <dbReference type="ChEBI" id="CHEBI:57692"/>
    </cofactor>
    <text evidence="10">Binds 1 FAD per subunit.</text>
</comment>
<feature type="binding site" evidence="10">
    <location>
        <position position="163"/>
    </location>
    <ligand>
        <name>FAD</name>
        <dbReference type="ChEBI" id="CHEBI:57692"/>
    </ligand>
</feature>
<dbReference type="Proteomes" id="UP001347796">
    <property type="component" value="Unassembled WGS sequence"/>
</dbReference>
<dbReference type="InterPro" id="IPR006338">
    <property type="entry name" value="Thioredoxin/glutathione_Rdtase"/>
</dbReference>
<accession>A0AAN8KEM0</accession>
<dbReference type="SUPFAM" id="SSF55424">
    <property type="entry name" value="FAD/NAD-linked reductases, dimerisation (C-terminal) domain"/>
    <property type="match status" value="1"/>
</dbReference>
<dbReference type="PANTHER" id="PTHR42737">
    <property type="entry name" value="GLUTATHIONE REDUCTASE"/>
    <property type="match status" value="1"/>
</dbReference>
<evidence type="ECO:0000313" key="16">
    <source>
        <dbReference type="Proteomes" id="UP001347796"/>
    </source>
</evidence>
<evidence type="ECO:0000256" key="6">
    <source>
        <dbReference type="ARBA" id="ARBA00023002"/>
    </source>
</evidence>
<name>A0AAN8KEM0_PATCE</name>
<evidence type="ECO:0000256" key="11">
    <source>
        <dbReference type="PIRSR" id="PIRSR000350-4"/>
    </source>
</evidence>
<evidence type="ECO:0000256" key="1">
    <source>
        <dbReference type="ARBA" id="ARBA00007532"/>
    </source>
</evidence>
<keyword evidence="3 12" id="KW-0285">Flavoprotein</keyword>
<feature type="binding site" evidence="10">
    <location>
        <position position="319"/>
    </location>
    <ligand>
        <name>NAD(+)</name>
        <dbReference type="ChEBI" id="CHEBI:57540"/>
    </ligand>
</feature>
<dbReference type="InterPro" id="IPR012999">
    <property type="entry name" value="Pyr_OxRdtase_I_AS"/>
</dbReference>
<dbReference type="GO" id="GO:0006749">
    <property type="term" value="P:glutathione metabolic process"/>
    <property type="evidence" value="ECO:0007669"/>
    <property type="project" value="TreeGrafter"/>
</dbReference>
<evidence type="ECO:0000256" key="12">
    <source>
        <dbReference type="RuleBase" id="RU003691"/>
    </source>
</evidence>
<evidence type="ECO:0000256" key="10">
    <source>
        <dbReference type="PIRSR" id="PIRSR000350-3"/>
    </source>
</evidence>
<feature type="domain" description="FAD/NAD(P)-binding" evidence="14">
    <location>
        <begin position="44"/>
        <end position="380"/>
    </location>
</feature>
<dbReference type="GO" id="GO:0004362">
    <property type="term" value="F:glutathione-disulfide reductase (NADPH) activity"/>
    <property type="evidence" value="ECO:0007669"/>
    <property type="project" value="TreeGrafter"/>
</dbReference>
<protein>
    <recommendedName>
        <fullName evidence="2">thioredoxin-disulfide reductase (NADPH)</fullName>
        <ecNumber evidence="2">1.8.1.9</ecNumber>
    </recommendedName>
</protein>
<dbReference type="InterPro" id="IPR036188">
    <property type="entry name" value="FAD/NAD-bd_sf"/>
</dbReference>
<keyword evidence="16" id="KW-1185">Reference proteome</keyword>
<gene>
    <name evidence="15" type="ORF">SNE40_003654</name>
</gene>
<sequence length="527" mass="57867">MAAPMLIKGARFKIKCPTFNSRNKNNSLLFCRFLASGKENSSRYDLVVIGGGSGGLACAKEASQLGRKVAVLDFVKPSTQGTRWGLGGTCVNVGCIPKKLIHQAALLGHAIQDSRSFGWNVPPDITHSWEKMSENVQNYVRSLNWGHRVQLKDKNVEYFNALGTLVDQNTIKAVDKKGEERLLSTENIVIAVGGRPKIPEIPGGREYAITSDDIFWMTKPPGKTLVVGASYIALECGGFLSGLGFETTIMVRSILLRGFDQQMANHIGDYMMNNGTRFLRECVPQKIEKTSNGQYLVSYYDENQQIQQETFDTVLMATGRNAETGGLNLGNIGVNLDESSHKVIGGYHGDNEKSSVSNIYAIGDVLQGRPELTPVAIKAGRLLAHRLYDNSQIQMDYNKIATTVFTPIEYGCVGMSEEMAVEQFGEDDIEIYHAFYKPLEFTVPERDVAQCYIKLICKHNVPQTVLGLHILGPNAGEIIQGFSVAIRSGVTYEEIISTVGIHPTCAEEVVKLNITKRSGLDPTVTGC</sequence>
<dbReference type="GO" id="GO:0045454">
    <property type="term" value="P:cell redox homeostasis"/>
    <property type="evidence" value="ECO:0007669"/>
    <property type="project" value="InterPro"/>
</dbReference>
<dbReference type="FunFam" id="3.30.390.30:FF:000004">
    <property type="entry name" value="Thioredoxin reductase 1, cytoplasmic"/>
    <property type="match status" value="1"/>
</dbReference>
<dbReference type="GO" id="GO:0034599">
    <property type="term" value="P:cellular response to oxidative stress"/>
    <property type="evidence" value="ECO:0007669"/>
    <property type="project" value="TreeGrafter"/>
</dbReference>
<dbReference type="EC" id="1.8.1.9" evidence="2"/>
<dbReference type="InterPro" id="IPR023753">
    <property type="entry name" value="FAD/NAD-binding_dom"/>
</dbReference>
<evidence type="ECO:0000256" key="9">
    <source>
        <dbReference type="PIRSR" id="PIRSR000350-2"/>
    </source>
</evidence>
<keyword evidence="10" id="KW-0520">NAD</keyword>
<evidence type="ECO:0000256" key="3">
    <source>
        <dbReference type="ARBA" id="ARBA00022630"/>
    </source>
</evidence>
<dbReference type="PIRSF" id="PIRSF000350">
    <property type="entry name" value="Mercury_reductase_MerA"/>
    <property type="match status" value="1"/>
</dbReference>
<evidence type="ECO:0000313" key="15">
    <source>
        <dbReference type="EMBL" id="KAK6192119.1"/>
    </source>
</evidence>
<dbReference type="PRINTS" id="PR00411">
    <property type="entry name" value="PNDRDTASEI"/>
</dbReference>
<dbReference type="InterPro" id="IPR001100">
    <property type="entry name" value="Pyr_nuc-diS_OxRdtase"/>
</dbReference>
<feature type="disulfide bond" description="Redox-active" evidence="11">
    <location>
        <begin position="90"/>
        <end position="95"/>
    </location>
</feature>
<dbReference type="NCBIfam" id="TIGR01438">
    <property type="entry name" value="TGR"/>
    <property type="match status" value="1"/>
</dbReference>
<comment type="similarity">
    <text evidence="1 12">Belongs to the class-I pyridine nucleotide-disulfide oxidoreductase family.</text>
</comment>
<evidence type="ECO:0000256" key="5">
    <source>
        <dbReference type="ARBA" id="ARBA00022857"/>
    </source>
</evidence>
<reference evidence="15 16" key="1">
    <citation type="submission" date="2024-01" db="EMBL/GenBank/DDBJ databases">
        <title>The genome of the rayed Mediterranean limpet Patella caerulea (Linnaeus, 1758).</title>
        <authorList>
            <person name="Anh-Thu Weber A."/>
            <person name="Halstead-Nussloch G."/>
        </authorList>
    </citation>
    <scope>NUCLEOTIDE SEQUENCE [LARGE SCALE GENOMIC DNA]</scope>
    <source>
        <strain evidence="15">AATW-2023a</strain>
        <tissue evidence="15">Whole specimen</tissue>
    </source>
</reference>
<comment type="caution">
    <text evidence="15">The sequence shown here is derived from an EMBL/GenBank/DDBJ whole genome shotgun (WGS) entry which is preliminary data.</text>
</comment>
<dbReference type="FunFam" id="3.50.50.60:FF:000190">
    <property type="entry name" value="Thioredoxin reductase"/>
    <property type="match status" value="1"/>
</dbReference>
<organism evidence="15 16">
    <name type="scientific">Patella caerulea</name>
    <name type="common">Rayed Mediterranean limpet</name>
    <dbReference type="NCBI Taxonomy" id="87958"/>
    <lineage>
        <taxon>Eukaryota</taxon>
        <taxon>Metazoa</taxon>
        <taxon>Spiralia</taxon>
        <taxon>Lophotrochozoa</taxon>
        <taxon>Mollusca</taxon>
        <taxon>Gastropoda</taxon>
        <taxon>Patellogastropoda</taxon>
        <taxon>Patelloidea</taxon>
        <taxon>Patellidae</taxon>
        <taxon>Patella</taxon>
    </lineage>
</organism>
<evidence type="ECO:0000259" key="13">
    <source>
        <dbReference type="Pfam" id="PF02852"/>
    </source>
</evidence>
<feature type="binding site" evidence="10">
    <location>
        <begin position="228"/>
        <end position="235"/>
    </location>
    <ligand>
        <name>NAD(+)</name>
        <dbReference type="ChEBI" id="CHEBI:57540"/>
    </ligand>
</feature>
<keyword evidence="8 12" id="KW-0676">Redox-active center</keyword>
<dbReference type="GO" id="GO:0004791">
    <property type="term" value="F:thioredoxin-disulfide reductase (NADPH) activity"/>
    <property type="evidence" value="ECO:0007669"/>
    <property type="project" value="UniProtKB-EC"/>
</dbReference>
<keyword evidence="5" id="KW-0521">NADP</keyword>
<feature type="active site" description="Proton acceptor" evidence="9">
    <location>
        <position position="502"/>
    </location>
</feature>
<dbReference type="InterPro" id="IPR004099">
    <property type="entry name" value="Pyr_nucl-diS_OxRdtase_dimer"/>
</dbReference>
<dbReference type="PRINTS" id="PR00368">
    <property type="entry name" value="FADPNR"/>
</dbReference>
<evidence type="ECO:0000259" key="14">
    <source>
        <dbReference type="Pfam" id="PF07992"/>
    </source>
</evidence>
<dbReference type="GO" id="GO:0005739">
    <property type="term" value="C:mitochondrion"/>
    <property type="evidence" value="ECO:0007669"/>
    <property type="project" value="TreeGrafter"/>
</dbReference>
<evidence type="ECO:0000256" key="4">
    <source>
        <dbReference type="ARBA" id="ARBA00022827"/>
    </source>
</evidence>
<dbReference type="GO" id="GO:0050660">
    <property type="term" value="F:flavin adenine dinucleotide binding"/>
    <property type="evidence" value="ECO:0007669"/>
    <property type="project" value="InterPro"/>
</dbReference>
<feature type="domain" description="Pyridine nucleotide-disulphide oxidoreductase dimerisation" evidence="13">
    <location>
        <begin position="400"/>
        <end position="511"/>
    </location>
</feature>
<evidence type="ECO:0000256" key="7">
    <source>
        <dbReference type="ARBA" id="ARBA00023157"/>
    </source>
</evidence>
<dbReference type="Pfam" id="PF02852">
    <property type="entry name" value="Pyr_redox_dim"/>
    <property type="match status" value="1"/>
</dbReference>
<proteinExistence type="inferred from homology"/>
<dbReference type="SUPFAM" id="SSF51905">
    <property type="entry name" value="FAD/NAD(P)-binding domain"/>
    <property type="match status" value="1"/>
</dbReference>
<feature type="binding site" evidence="10">
    <location>
        <position position="364"/>
    </location>
    <ligand>
        <name>FAD</name>
        <dbReference type="ChEBI" id="CHEBI:57692"/>
    </ligand>
</feature>
<keyword evidence="10" id="KW-0547">Nucleotide-binding</keyword>
<dbReference type="InterPro" id="IPR046952">
    <property type="entry name" value="GSHR/TRXR-like"/>
</dbReference>
<dbReference type="PANTHER" id="PTHR42737:SF7">
    <property type="entry name" value="THIOREDOXIN-DISULFIDE REDUCTASE"/>
    <property type="match status" value="1"/>
</dbReference>
<keyword evidence="4 10" id="KW-0274">FAD</keyword>
<dbReference type="AlphaFoldDB" id="A0AAN8KEM0"/>
<dbReference type="PROSITE" id="PS00076">
    <property type="entry name" value="PYRIDINE_REDOX_1"/>
    <property type="match status" value="1"/>
</dbReference>
<evidence type="ECO:0000256" key="8">
    <source>
        <dbReference type="ARBA" id="ARBA00023284"/>
    </source>
</evidence>
<dbReference type="GO" id="GO:0005829">
    <property type="term" value="C:cytosol"/>
    <property type="evidence" value="ECO:0007669"/>
    <property type="project" value="TreeGrafter"/>
</dbReference>
<dbReference type="Gene3D" id="3.30.390.30">
    <property type="match status" value="1"/>
</dbReference>
<dbReference type="Gene3D" id="3.50.50.60">
    <property type="entry name" value="FAD/NAD(P)-binding domain"/>
    <property type="match status" value="2"/>
</dbReference>
<dbReference type="EMBL" id="JAZGQO010000002">
    <property type="protein sequence ID" value="KAK6192119.1"/>
    <property type="molecule type" value="Genomic_DNA"/>
</dbReference>
<feature type="binding site" evidence="10">
    <location>
        <position position="99"/>
    </location>
    <ligand>
        <name>FAD</name>
        <dbReference type="ChEBI" id="CHEBI:57692"/>
    </ligand>
</feature>
<keyword evidence="7" id="KW-1015">Disulfide bond</keyword>